<sequence length="148" mass="16488">MADNELFALVQDLLASQRSAALATQERGRPYLSLMAYAVTPDLRTIILATDRYTRKYANLMVDPRVALLVDNRSNTPEDTRDPVAVTVLGEAGEVRPEAREKCLALFVARHPQLQTFATSPTCALIAVQVATYVVVQHFEEVRELKMV</sequence>
<dbReference type="Gene3D" id="2.30.110.10">
    <property type="entry name" value="Electron Transport, Fmn-binding Protein, Chain A"/>
    <property type="match status" value="1"/>
</dbReference>
<dbReference type="AlphaFoldDB" id="A0A7C3V077"/>
<comment type="caution">
    <text evidence="2">The sequence shown here is derived from an EMBL/GenBank/DDBJ whole genome shotgun (WGS) entry which is preliminary data.</text>
</comment>
<name>A0A7C3V077_9BACT</name>
<feature type="domain" description="Pyridoxamine 5'-phosphate oxidase N-terminal" evidence="1">
    <location>
        <begin position="10"/>
        <end position="122"/>
    </location>
</feature>
<dbReference type="InterPro" id="IPR011576">
    <property type="entry name" value="Pyridox_Oxase_N"/>
</dbReference>
<evidence type="ECO:0000313" key="2">
    <source>
        <dbReference type="EMBL" id="HGF35203.1"/>
    </source>
</evidence>
<dbReference type="SUPFAM" id="SSF50475">
    <property type="entry name" value="FMN-binding split barrel"/>
    <property type="match status" value="1"/>
</dbReference>
<accession>A0A7C3V077</accession>
<dbReference type="EMBL" id="DTMF01000307">
    <property type="protein sequence ID" value="HGF35203.1"/>
    <property type="molecule type" value="Genomic_DNA"/>
</dbReference>
<organism evidence="2">
    <name type="scientific">Desulfobacca acetoxidans</name>
    <dbReference type="NCBI Taxonomy" id="60893"/>
    <lineage>
        <taxon>Bacteria</taxon>
        <taxon>Pseudomonadati</taxon>
        <taxon>Thermodesulfobacteriota</taxon>
        <taxon>Desulfobaccia</taxon>
        <taxon>Desulfobaccales</taxon>
        <taxon>Desulfobaccaceae</taxon>
        <taxon>Desulfobacca</taxon>
    </lineage>
</organism>
<dbReference type="Pfam" id="PF01243">
    <property type="entry name" value="PNPOx_N"/>
    <property type="match status" value="1"/>
</dbReference>
<proteinExistence type="predicted"/>
<reference evidence="2" key="1">
    <citation type="journal article" date="2020" name="mSystems">
        <title>Genome- and Community-Level Interaction Insights into Carbon Utilization and Element Cycling Functions of Hydrothermarchaeota in Hydrothermal Sediment.</title>
        <authorList>
            <person name="Zhou Z."/>
            <person name="Liu Y."/>
            <person name="Xu W."/>
            <person name="Pan J."/>
            <person name="Luo Z.H."/>
            <person name="Li M."/>
        </authorList>
    </citation>
    <scope>NUCLEOTIDE SEQUENCE [LARGE SCALE GENOMIC DNA]</scope>
    <source>
        <strain evidence="2">SpSt-897</strain>
    </source>
</reference>
<evidence type="ECO:0000259" key="1">
    <source>
        <dbReference type="Pfam" id="PF01243"/>
    </source>
</evidence>
<dbReference type="InterPro" id="IPR012349">
    <property type="entry name" value="Split_barrel_FMN-bd"/>
</dbReference>
<gene>
    <name evidence="2" type="ORF">ENW96_12630</name>
</gene>
<protein>
    <submittedName>
        <fullName evidence="2">Pyridoxamine 5'-phosphate oxidase family protein</fullName>
    </submittedName>
</protein>